<evidence type="ECO:0000313" key="8">
    <source>
        <dbReference type="Proteomes" id="UP000068067"/>
    </source>
</evidence>
<evidence type="ECO:0000256" key="4">
    <source>
        <dbReference type="ARBA" id="ARBA00023136"/>
    </source>
</evidence>
<feature type="transmembrane region" description="Helical" evidence="5">
    <location>
        <begin position="52"/>
        <end position="70"/>
    </location>
</feature>
<keyword evidence="4 5" id="KW-0472">Membrane</keyword>
<dbReference type="InterPro" id="IPR012340">
    <property type="entry name" value="NA-bd_OB-fold"/>
</dbReference>
<dbReference type="EMBL" id="CP009220">
    <property type="protein sequence ID" value="ALC05885.1"/>
    <property type="molecule type" value="Genomic_DNA"/>
</dbReference>
<keyword evidence="3 5" id="KW-1133">Transmembrane helix</keyword>
<dbReference type="SUPFAM" id="SSF141322">
    <property type="entry name" value="NfeD domain-like"/>
    <property type="match status" value="1"/>
</dbReference>
<evidence type="ECO:0000256" key="1">
    <source>
        <dbReference type="ARBA" id="ARBA00004141"/>
    </source>
</evidence>
<comment type="subcellular location">
    <subcellularLocation>
        <location evidence="1">Membrane</location>
        <topology evidence="1">Multi-pass membrane protein</topology>
    </subcellularLocation>
</comment>
<keyword evidence="2 5" id="KW-0812">Transmembrane</keyword>
<gene>
    <name evidence="7" type="ORF">CDES_07370</name>
</gene>
<dbReference type="STRING" id="931089.CDES_07370"/>
<feature type="transmembrane region" description="Helical" evidence="5">
    <location>
        <begin position="6"/>
        <end position="23"/>
    </location>
</feature>
<dbReference type="Gene3D" id="2.40.50.140">
    <property type="entry name" value="Nucleic acid-binding proteins"/>
    <property type="match status" value="1"/>
</dbReference>
<feature type="domain" description="NfeD-like C-terminal" evidence="6">
    <location>
        <begin position="85"/>
        <end position="142"/>
    </location>
</feature>
<sequence>MASVGAIIWFIGALVLAGLELAVGEFTLLMLGGAALATAGVALFGVPAWVEFVTFALSSIALLLFLRPAIRRRLHTPKVLDTSPKALIGHRAEVLEEITASGGQVRLDGTIWSARSMDPTHTFAEGDFVHVVSIDGTTAVVWYDL</sequence>
<reference evidence="7 8" key="1">
    <citation type="submission" date="2014-08" db="EMBL/GenBank/DDBJ databases">
        <title>Complete genome sequence of Corynebacterium deserti GIMN1.010 (=DSM 45689), isolated from desert sand in western China.</title>
        <authorList>
            <person name="Ruckert C."/>
            <person name="Albersmeier A."/>
            <person name="Kalinowski J."/>
        </authorList>
    </citation>
    <scope>NUCLEOTIDE SEQUENCE [LARGE SCALE GENOMIC DNA]</scope>
    <source>
        <strain evidence="7 8">GIMN1.010</strain>
    </source>
</reference>
<dbReference type="Proteomes" id="UP000068067">
    <property type="component" value="Chromosome"/>
</dbReference>
<keyword evidence="8" id="KW-1185">Reference proteome</keyword>
<accession>A0A0M4CLV7</accession>
<evidence type="ECO:0000313" key="7">
    <source>
        <dbReference type="EMBL" id="ALC05885.1"/>
    </source>
</evidence>
<dbReference type="KEGG" id="cdx:CDES_07370"/>
<dbReference type="GO" id="GO:0005886">
    <property type="term" value="C:plasma membrane"/>
    <property type="evidence" value="ECO:0007669"/>
    <property type="project" value="TreeGrafter"/>
</dbReference>
<evidence type="ECO:0000256" key="5">
    <source>
        <dbReference type="SAM" id="Phobius"/>
    </source>
</evidence>
<dbReference type="AlphaFoldDB" id="A0A0M4CLV7"/>
<name>A0A0M4CLV7_9CORY</name>
<evidence type="ECO:0000259" key="6">
    <source>
        <dbReference type="Pfam" id="PF01957"/>
    </source>
</evidence>
<organism evidence="7 8">
    <name type="scientific">Corynebacterium deserti GIMN1.010</name>
    <dbReference type="NCBI Taxonomy" id="931089"/>
    <lineage>
        <taxon>Bacteria</taxon>
        <taxon>Bacillati</taxon>
        <taxon>Actinomycetota</taxon>
        <taxon>Actinomycetes</taxon>
        <taxon>Mycobacteriales</taxon>
        <taxon>Corynebacteriaceae</taxon>
        <taxon>Corynebacterium</taxon>
    </lineage>
</organism>
<dbReference type="PATRIC" id="fig|931089.4.peg.1488"/>
<dbReference type="Pfam" id="PF01957">
    <property type="entry name" value="NfeD"/>
    <property type="match status" value="1"/>
</dbReference>
<evidence type="ECO:0000256" key="2">
    <source>
        <dbReference type="ARBA" id="ARBA00022692"/>
    </source>
</evidence>
<protein>
    <recommendedName>
        <fullName evidence="6">NfeD-like C-terminal domain-containing protein</fullName>
    </recommendedName>
</protein>
<proteinExistence type="predicted"/>
<dbReference type="PANTHER" id="PTHR33507:SF3">
    <property type="entry name" value="INNER MEMBRANE PROTEIN YBBJ"/>
    <property type="match status" value="1"/>
</dbReference>
<evidence type="ECO:0000256" key="3">
    <source>
        <dbReference type="ARBA" id="ARBA00022989"/>
    </source>
</evidence>
<dbReference type="InterPro" id="IPR052165">
    <property type="entry name" value="Membrane_assoc_protease"/>
</dbReference>
<dbReference type="PANTHER" id="PTHR33507">
    <property type="entry name" value="INNER MEMBRANE PROTEIN YBBJ"/>
    <property type="match status" value="1"/>
</dbReference>
<dbReference type="InterPro" id="IPR002810">
    <property type="entry name" value="NfeD-like_C"/>
</dbReference>